<evidence type="ECO:0000256" key="2">
    <source>
        <dbReference type="ARBA" id="ARBA00006671"/>
    </source>
</evidence>
<evidence type="ECO:0000256" key="3">
    <source>
        <dbReference type="ARBA" id="ARBA00022729"/>
    </source>
</evidence>
<protein>
    <submittedName>
        <fullName evidence="5">Type 1 fimbrial protein</fullName>
    </submittedName>
</protein>
<dbReference type="GO" id="GO:0043709">
    <property type="term" value="P:cell adhesion involved in single-species biofilm formation"/>
    <property type="evidence" value="ECO:0007669"/>
    <property type="project" value="TreeGrafter"/>
</dbReference>
<sequence length="207" mass="22760">MPLRLRDEPCRFSVACVQRRQEMVSRIIPQGVLITIVCFSSYTAAGETKQDAKTSLRFGAVQMQGTILEPVCTISTASREQAVALTDVSVPQLRDEGQGPADYFWIRLAECTVQPVKGGAADNLRFRVTFEGAEQDGRFQLTGSGKGASLSISDRNGNEAVPGKPLPPADIDLNNMALRYQARLVKNSDELQSGYYRATVGFKLEYY</sequence>
<dbReference type="GO" id="GO:0009289">
    <property type="term" value="C:pilus"/>
    <property type="evidence" value="ECO:0007669"/>
    <property type="project" value="UniProtKB-SubCell"/>
</dbReference>
<dbReference type="Gene3D" id="2.60.40.1090">
    <property type="entry name" value="Fimbrial-type adhesion domain"/>
    <property type="match status" value="1"/>
</dbReference>
<organism evidence="5 6">
    <name type="scientific">Morganella morganii</name>
    <name type="common">Proteus morganii</name>
    <dbReference type="NCBI Taxonomy" id="582"/>
    <lineage>
        <taxon>Bacteria</taxon>
        <taxon>Pseudomonadati</taxon>
        <taxon>Pseudomonadota</taxon>
        <taxon>Gammaproteobacteria</taxon>
        <taxon>Enterobacterales</taxon>
        <taxon>Morganellaceae</taxon>
        <taxon>Morganella</taxon>
    </lineage>
</organism>
<evidence type="ECO:0000256" key="1">
    <source>
        <dbReference type="ARBA" id="ARBA00004561"/>
    </source>
</evidence>
<dbReference type="InterPro" id="IPR036937">
    <property type="entry name" value="Adhesion_dom_fimbrial_sf"/>
</dbReference>
<keyword evidence="4" id="KW-0281">Fimbrium</keyword>
<dbReference type="InterPro" id="IPR050263">
    <property type="entry name" value="Bact_Fimbrial_Adh_Pro"/>
</dbReference>
<comment type="caution">
    <text evidence="5">The sequence shown here is derived from an EMBL/GenBank/DDBJ whole genome shotgun (WGS) entry which is preliminary data.</text>
</comment>
<dbReference type="InterPro" id="IPR008966">
    <property type="entry name" value="Adhesion_dom_sf"/>
</dbReference>
<keyword evidence="3" id="KW-0732">Signal</keyword>
<evidence type="ECO:0000256" key="4">
    <source>
        <dbReference type="ARBA" id="ARBA00023263"/>
    </source>
</evidence>
<dbReference type="AlphaFoldDB" id="A0A8I0PWX3"/>
<dbReference type="PANTHER" id="PTHR33420">
    <property type="entry name" value="FIMBRIAL SUBUNIT ELFA-RELATED"/>
    <property type="match status" value="1"/>
</dbReference>
<dbReference type="SUPFAM" id="SSF49401">
    <property type="entry name" value="Bacterial adhesins"/>
    <property type="match status" value="1"/>
</dbReference>
<evidence type="ECO:0000313" key="5">
    <source>
        <dbReference type="EMBL" id="MBE8613818.1"/>
    </source>
</evidence>
<comment type="subcellular location">
    <subcellularLocation>
        <location evidence="1">Fimbrium</location>
    </subcellularLocation>
</comment>
<evidence type="ECO:0000313" key="6">
    <source>
        <dbReference type="Proteomes" id="UP000650477"/>
    </source>
</evidence>
<reference evidence="5" key="1">
    <citation type="submission" date="2017-12" db="EMBL/GenBank/DDBJ databases">
        <title>Genome sequencing and analysis.</title>
        <authorList>
            <person name="Huang Y.-T."/>
        </authorList>
    </citation>
    <scope>NUCLEOTIDE SEQUENCE</scope>
    <source>
        <strain evidence="5">VGH116</strain>
    </source>
</reference>
<accession>A0A8I0PWX3</accession>
<dbReference type="PANTHER" id="PTHR33420:SF3">
    <property type="entry name" value="FIMBRIAL SUBUNIT ELFA"/>
    <property type="match status" value="1"/>
</dbReference>
<proteinExistence type="inferred from homology"/>
<dbReference type="EMBL" id="PKLF01000014">
    <property type="protein sequence ID" value="MBE8613818.1"/>
    <property type="molecule type" value="Genomic_DNA"/>
</dbReference>
<dbReference type="Proteomes" id="UP000650477">
    <property type="component" value="Unassembled WGS sequence"/>
</dbReference>
<name>A0A8I0PWX3_MORMO</name>
<gene>
    <name evidence="5" type="ORF">CYG68_15620</name>
</gene>
<comment type="similarity">
    <text evidence="2">Belongs to the fimbrial protein family.</text>
</comment>